<accession>A0A4R5VKA9</accession>
<dbReference type="Proteomes" id="UP001178888">
    <property type="component" value="Unassembled WGS sequence"/>
</dbReference>
<protein>
    <submittedName>
        <fullName evidence="2">Uncharacterized protein</fullName>
    </submittedName>
</protein>
<dbReference type="RefSeq" id="WP_133338796.1">
    <property type="nucleotide sequence ID" value="NZ_JAVGVR010000001.1"/>
</dbReference>
<dbReference type="EMBL" id="JAVGVR010000001">
    <property type="protein sequence ID" value="MDQ6598889.1"/>
    <property type="molecule type" value="Genomic_DNA"/>
</dbReference>
<sequence length="65" mass="7424">MVMEMDNIVTSKLKEFALNNGNKVFDNKFSDITYNSSNNKFDIILNAGNIYGIFVQLDNKCKNLL</sequence>
<reference evidence="2 3" key="1">
    <citation type="submission" date="2019-03" db="EMBL/GenBank/DDBJ databases">
        <title>Bacillus niacini sp. nov. a Nicotinate-Metabolizing Mesophile Isolated from Soil.</title>
        <authorList>
            <person name="Zhang G."/>
        </authorList>
    </citation>
    <scope>NUCLEOTIDE SEQUENCE [LARGE SCALE GENOMIC DNA]</scope>
    <source>
        <strain evidence="2 3">WN066</strain>
    </source>
</reference>
<proteinExistence type="predicted"/>
<dbReference type="EMBL" id="SMYO01000016">
    <property type="protein sequence ID" value="TDK58207.1"/>
    <property type="molecule type" value="Genomic_DNA"/>
</dbReference>
<evidence type="ECO:0000313" key="1">
    <source>
        <dbReference type="EMBL" id="MDQ6598889.1"/>
    </source>
</evidence>
<name>A0A4R5VKA9_9BACI</name>
<dbReference type="Proteomes" id="UP000295132">
    <property type="component" value="Unassembled WGS sequence"/>
</dbReference>
<evidence type="ECO:0000313" key="3">
    <source>
        <dbReference type="Proteomes" id="UP000295132"/>
    </source>
</evidence>
<evidence type="ECO:0000313" key="2">
    <source>
        <dbReference type="EMBL" id="TDK58207.1"/>
    </source>
</evidence>
<organism evidence="2 3">
    <name type="scientific">Bacillus salipaludis</name>
    <dbReference type="NCBI Taxonomy" id="2547811"/>
    <lineage>
        <taxon>Bacteria</taxon>
        <taxon>Bacillati</taxon>
        <taxon>Bacillota</taxon>
        <taxon>Bacilli</taxon>
        <taxon>Bacillales</taxon>
        <taxon>Bacillaceae</taxon>
        <taxon>Bacillus</taxon>
    </lineage>
</organism>
<keyword evidence="4" id="KW-1185">Reference proteome</keyword>
<reference evidence="1" key="2">
    <citation type="submission" date="2023-08" db="EMBL/GenBank/DDBJ databases">
        <title>Nitrogen cycling bacteria in agricultural field soils.</title>
        <authorList>
            <person name="Jang J."/>
        </authorList>
    </citation>
    <scope>NUCLEOTIDE SEQUENCE</scope>
    <source>
        <strain evidence="1">PS3-36</strain>
    </source>
</reference>
<gene>
    <name evidence="2" type="ORF">E2K98_24355</name>
    <name evidence="1" type="ORF">RCG21_21465</name>
</gene>
<comment type="caution">
    <text evidence="2">The sequence shown here is derived from an EMBL/GenBank/DDBJ whole genome shotgun (WGS) entry which is preliminary data.</text>
</comment>
<evidence type="ECO:0000313" key="4">
    <source>
        <dbReference type="Proteomes" id="UP001178888"/>
    </source>
</evidence>
<dbReference type="AlphaFoldDB" id="A0A4R5VKA9"/>